<feature type="domain" description="GGDEF" evidence="2">
    <location>
        <begin position="352"/>
        <end position="474"/>
    </location>
</feature>
<organism evidence="3 4">
    <name type="scientific">Paractinoplanes durhamensis</name>
    <dbReference type="NCBI Taxonomy" id="113563"/>
    <lineage>
        <taxon>Bacteria</taxon>
        <taxon>Bacillati</taxon>
        <taxon>Actinomycetota</taxon>
        <taxon>Actinomycetes</taxon>
        <taxon>Micromonosporales</taxon>
        <taxon>Micromonosporaceae</taxon>
        <taxon>Paractinoplanes</taxon>
    </lineage>
</organism>
<dbReference type="InterPro" id="IPR000160">
    <property type="entry name" value="GGDEF_dom"/>
</dbReference>
<keyword evidence="1" id="KW-0472">Membrane</keyword>
<name>A0ABQ3YWC7_9ACTN</name>
<dbReference type="SUPFAM" id="SSF55073">
    <property type="entry name" value="Nucleotide cyclase"/>
    <property type="match status" value="1"/>
</dbReference>
<dbReference type="InterPro" id="IPR050469">
    <property type="entry name" value="Diguanylate_Cyclase"/>
</dbReference>
<feature type="transmembrane region" description="Helical" evidence="1">
    <location>
        <begin position="259"/>
        <end position="278"/>
    </location>
</feature>
<evidence type="ECO:0000256" key="1">
    <source>
        <dbReference type="SAM" id="Phobius"/>
    </source>
</evidence>
<feature type="transmembrane region" description="Helical" evidence="1">
    <location>
        <begin position="284"/>
        <end position="308"/>
    </location>
</feature>
<dbReference type="Gene3D" id="3.30.70.270">
    <property type="match status" value="1"/>
</dbReference>
<dbReference type="PANTHER" id="PTHR45138:SF9">
    <property type="entry name" value="DIGUANYLATE CYCLASE DGCM-RELATED"/>
    <property type="match status" value="1"/>
</dbReference>
<protein>
    <recommendedName>
        <fullName evidence="2">GGDEF domain-containing protein</fullName>
    </recommendedName>
</protein>
<dbReference type="Pfam" id="PF00990">
    <property type="entry name" value="GGDEF"/>
    <property type="match status" value="1"/>
</dbReference>
<evidence type="ECO:0000313" key="3">
    <source>
        <dbReference type="EMBL" id="GIE01851.1"/>
    </source>
</evidence>
<dbReference type="InterPro" id="IPR029787">
    <property type="entry name" value="Nucleotide_cyclase"/>
</dbReference>
<dbReference type="RefSeq" id="WP_203727625.1">
    <property type="nucleotide sequence ID" value="NZ_BAAATX010000005.1"/>
</dbReference>
<feature type="transmembrane region" description="Helical" evidence="1">
    <location>
        <begin position="29"/>
        <end position="50"/>
    </location>
</feature>
<gene>
    <name evidence="3" type="ORF">Adu01nite_32010</name>
</gene>
<feature type="transmembrane region" description="Helical" evidence="1">
    <location>
        <begin position="124"/>
        <end position="146"/>
    </location>
</feature>
<dbReference type="NCBIfam" id="TIGR00254">
    <property type="entry name" value="GGDEF"/>
    <property type="match status" value="1"/>
</dbReference>
<dbReference type="PROSITE" id="PS50887">
    <property type="entry name" value="GGDEF"/>
    <property type="match status" value="1"/>
</dbReference>
<keyword evidence="4" id="KW-1185">Reference proteome</keyword>
<sequence length="479" mass="51896">MTRRAWLWWLVLGAVAAVAYPQLRYGTVPASVCFDGFGVLACVVLAVGIVRRRPARPAMWLLLLAGTVASVAGDVIYDYVSNVAHIDAYPGFADIFYLASYPLTFAGLTVLVRRRTGGRDLVGLIDAAIVSCALALPIWVFLIRPLADQEHTGLGDQLVSLTYPILDVLLLAMTARLLTTPGSRRLPPAYVLLVAAQLTRLPPDVLFSAADLTSLDFPWLSGGWLLTYALTAAAMLHPSAERIAEPGPRHDTTLSAPRLTLLAAASLLAPAVLTIQGLTDPADINWPAVAISCTVLFLLVVGRMKLLLNRVHRQARQLDALAHLDGLTGVPNRRSWDEGLDRELAQARRTGNQVVVGLVDLDLFKHFNDAYGHQAGDLLLKEAAAAWRAQLRETDLLARYGGEEFGIVITGRAAEEALEVVSRLRAITPRDQTFSAGLAEWDHTETADDLVRRADEALYQAKAAGRNRVMLGKSVTLAG</sequence>
<reference evidence="3 4" key="1">
    <citation type="submission" date="2021-01" db="EMBL/GenBank/DDBJ databases">
        <title>Whole genome shotgun sequence of Actinoplanes durhamensis NBRC 14914.</title>
        <authorList>
            <person name="Komaki H."/>
            <person name="Tamura T."/>
        </authorList>
    </citation>
    <scope>NUCLEOTIDE SEQUENCE [LARGE SCALE GENOMIC DNA]</scope>
    <source>
        <strain evidence="3 4">NBRC 14914</strain>
    </source>
</reference>
<dbReference type="InterPro" id="IPR043128">
    <property type="entry name" value="Rev_trsase/Diguanyl_cyclase"/>
</dbReference>
<keyword evidence="1" id="KW-0812">Transmembrane</keyword>
<dbReference type="Proteomes" id="UP000637628">
    <property type="component" value="Unassembled WGS sequence"/>
</dbReference>
<keyword evidence="1" id="KW-1133">Transmembrane helix</keyword>
<comment type="caution">
    <text evidence="3">The sequence shown here is derived from an EMBL/GenBank/DDBJ whole genome shotgun (WGS) entry which is preliminary data.</text>
</comment>
<feature type="transmembrane region" description="Helical" evidence="1">
    <location>
        <begin position="57"/>
        <end position="77"/>
    </location>
</feature>
<dbReference type="SMART" id="SM00267">
    <property type="entry name" value="GGDEF"/>
    <property type="match status" value="1"/>
</dbReference>
<proteinExistence type="predicted"/>
<feature type="transmembrane region" description="Helical" evidence="1">
    <location>
        <begin position="158"/>
        <end position="178"/>
    </location>
</feature>
<feature type="transmembrane region" description="Helical" evidence="1">
    <location>
        <begin position="89"/>
        <end position="112"/>
    </location>
</feature>
<evidence type="ECO:0000313" key="4">
    <source>
        <dbReference type="Proteomes" id="UP000637628"/>
    </source>
</evidence>
<evidence type="ECO:0000259" key="2">
    <source>
        <dbReference type="PROSITE" id="PS50887"/>
    </source>
</evidence>
<dbReference type="PANTHER" id="PTHR45138">
    <property type="entry name" value="REGULATORY COMPONENTS OF SENSORY TRANSDUCTION SYSTEM"/>
    <property type="match status" value="1"/>
</dbReference>
<dbReference type="CDD" id="cd01949">
    <property type="entry name" value="GGDEF"/>
    <property type="match status" value="1"/>
</dbReference>
<accession>A0ABQ3YWC7</accession>
<dbReference type="EMBL" id="BOML01000027">
    <property type="protein sequence ID" value="GIE01851.1"/>
    <property type="molecule type" value="Genomic_DNA"/>
</dbReference>